<dbReference type="InterPro" id="IPR003481">
    <property type="entry name" value="FliD_N"/>
</dbReference>
<evidence type="ECO:0000256" key="4">
    <source>
        <dbReference type="ARBA" id="ARBA00023143"/>
    </source>
</evidence>
<feature type="coiled-coil region" evidence="5">
    <location>
        <begin position="489"/>
        <end position="516"/>
    </location>
</feature>
<evidence type="ECO:0000259" key="6">
    <source>
        <dbReference type="Pfam" id="PF02465"/>
    </source>
</evidence>
<dbReference type="Pfam" id="PF07195">
    <property type="entry name" value="FliD_C"/>
    <property type="match status" value="1"/>
</dbReference>
<keyword evidence="5" id="KW-0964">Secreted</keyword>
<keyword evidence="4 5" id="KW-0975">Bacterial flagellum</keyword>
<feature type="domain" description="Flagellar hook-associated protein 2 C-terminal" evidence="7">
    <location>
        <begin position="240"/>
        <end position="533"/>
    </location>
</feature>
<protein>
    <recommendedName>
        <fullName evidence="5">Flagellar hook-associated protein 2</fullName>
        <shortName evidence="5">HAP2</shortName>
    </recommendedName>
    <alternativeName>
        <fullName evidence="5">Flagellar cap protein</fullName>
    </alternativeName>
</protein>
<gene>
    <name evidence="8" type="primary">fliD</name>
    <name evidence="8" type="ORF">GCM10007875_27590</name>
</gene>
<dbReference type="PANTHER" id="PTHR30288:SF0">
    <property type="entry name" value="FLAGELLAR HOOK-ASSOCIATED PROTEIN 2"/>
    <property type="match status" value="1"/>
</dbReference>
<feature type="domain" description="Flagellar hook-associated protein 2 N-terminal" evidence="6">
    <location>
        <begin position="11"/>
        <end position="107"/>
    </location>
</feature>
<keyword evidence="8" id="KW-0969">Cilium</keyword>
<comment type="subcellular location">
    <subcellularLocation>
        <location evidence="5">Secreted</location>
    </subcellularLocation>
    <subcellularLocation>
        <location evidence="5">Bacterial flagellum</location>
    </subcellularLocation>
</comment>
<accession>A0ABQ5YT44</accession>
<dbReference type="InterPro" id="IPR010809">
    <property type="entry name" value="FliD_C"/>
</dbReference>
<evidence type="ECO:0000256" key="1">
    <source>
        <dbReference type="ARBA" id="ARBA00009764"/>
    </source>
</evidence>
<evidence type="ECO:0000313" key="8">
    <source>
        <dbReference type="EMBL" id="GLR27668.1"/>
    </source>
</evidence>
<evidence type="ECO:0000256" key="3">
    <source>
        <dbReference type="ARBA" id="ARBA00023054"/>
    </source>
</evidence>
<dbReference type="EMBL" id="BSOJ01000032">
    <property type="protein sequence ID" value="GLR27668.1"/>
    <property type="molecule type" value="Genomic_DNA"/>
</dbReference>
<comment type="function">
    <text evidence="5">Required for morphogenesis and for the elongation of the flagellar filament by facilitating polymerization of the flagellin monomers at the tip of growing filament. Forms a capping structure, which prevents flagellin subunits (transported through the central channel of the flagellum) from leaking out without polymerization at the distal end.</text>
</comment>
<dbReference type="RefSeq" id="WP_284282519.1">
    <property type="nucleotide sequence ID" value="NZ_BSOJ01000032.1"/>
</dbReference>
<evidence type="ECO:0000256" key="2">
    <source>
        <dbReference type="ARBA" id="ARBA00011255"/>
    </source>
</evidence>
<keyword evidence="3 5" id="KW-0175">Coiled coil</keyword>
<reference evidence="9" key="1">
    <citation type="journal article" date="2019" name="Int. J. Syst. Evol. Microbiol.">
        <title>The Global Catalogue of Microorganisms (GCM) 10K type strain sequencing project: providing services to taxonomists for standard genome sequencing and annotation.</title>
        <authorList>
            <consortium name="The Broad Institute Genomics Platform"/>
            <consortium name="The Broad Institute Genome Sequencing Center for Infectious Disease"/>
            <person name="Wu L."/>
            <person name="Ma J."/>
        </authorList>
    </citation>
    <scope>NUCLEOTIDE SEQUENCE [LARGE SCALE GENOMIC DNA]</scope>
    <source>
        <strain evidence="9">NBRC 105857</strain>
    </source>
</reference>
<keyword evidence="8" id="KW-0966">Cell projection</keyword>
<dbReference type="Pfam" id="PF02465">
    <property type="entry name" value="FliD_N"/>
    <property type="match status" value="1"/>
</dbReference>
<sequence>MTSITSAGIGSGLDVEGIISKLMAAERIPLNTIKTNTQTTQTKLSIYGIIKSSFDGLQTATNTLKNLSNIYPLTATSSNSSVVTGSATSASAKGSYSLTVQQLAQKQSIAANAVSTTDTAIGTGTLTITLGSYNATGNTFTANSSATPVSITINSSNQTLSGVKDAINNANAGVTASIINDGTGNRLVLTSNTTGAVNGFKVGVVDNDGTNTDMSGLSMLSYDPTAAAGSGKNQTSLASAQDAQFTLNNIAITKPTNNVTDAVSGLTLNLLSTTTTPVTLNVGLDSTALQGTLNKFIAAYNQIQGNLTDQQQKGATLVNDTTPSQLELTLRNTLRNSGSTYGLTLADIGINFDKTGVMSLDSTKLNSALATDPRIVEKVFADTGSSSDSRVRFNGGTSLTRTGTYAINVSTAYNGTNTVVGTINGVNANAIGNVLTGATGDASEGLSVTIASGASGSLGTVTYNKGLASTLSDWITSLNNPGGALVSRTDGLNAKIKSLNNDASKLSDRLTIIEANYRKQFNSLDTLLASMQATSSYLTQQLSALAANTK</sequence>
<comment type="similarity">
    <text evidence="1 5">Belongs to the FliD family.</text>
</comment>
<evidence type="ECO:0000256" key="5">
    <source>
        <dbReference type="RuleBase" id="RU362066"/>
    </source>
</evidence>
<evidence type="ECO:0000259" key="7">
    <source>
        <dbReference type="Pfam" id="PF07195"/>
    </source>
</evidence>
<comment type="subunit">
    <text evidence="2 5">Homopentamer.</text>
</comment>
<comment type="caution">
    <text evidence="8">The sequence shown here is derived from an EMBL/GenBank/DDBJ whole genome shotgun (WGS) entry which is preliminary data.</text>
</comment>
<organism evidence="8 9">
    <name type="scientific">Limnobacter litoralis</name>
    <dbReference type="NCBI Taxonomy" id="481366"/>
    <lineage>
        <taxon>Bacteria</taxon>
        <taxon>Pseudomonadati</taxon>
        <taxon>Pseudomonadota</taxon>
        <taxon>Betaproteobacteria</taxon>
        <taxon>Burkholderiales</taxon>
        <taxon>Burkholderiaceae</taxon>
        <taxon>Limnobacter</taxon>
    </lineage>
</organism>
<dbReference type="InterPro" id="IPR040026">
    <property type="entry name" value="FliD"/>
</dbReference>
<keyword evidence="8" id="KW-0282">Flagellum</keyword>
<evidence type="ECO:0000313" key="9">
    <source>
        <dbReference type="Proteomes" id="UP001156664"/>
    </source>
</evidence>
<dbReference type="PANTHER" id="PTHR30288">
    <property type="entry name" value="FLAGELLAR CAP/ASSEMBLY PROTEIN FLID"/>
    <property type="match status" value="1"/>
</dbReference>
<dbReference type="Proteomes" id="UP001156664">
    <property type="component" value="Unassembled WGS sequence"/>
</dbReference>
<name>A0ABQ5YT44_9BURK</name>
<proteinExistence type="inferred from homology"/>
<keyword evidence="9" id="KW-1185">Reference proteome</keyword>